<reference evidence="2 3" key="1">
    <citation type="submission" date="2016-10" db="EMBL/GenBank/DDBJ databases">
        <authorList>
            <person name="de Groot N.N."/>
        </authorList>
    </citation>
    <scope>NUCLEOTIDE SEQUENCE [LARGE SCALE GENOMIC DNA]</scope>
    <source>
        <strain evidence="2 3">DSM 19706</strain>
    </source>
</reference>
<accession>A0A1H9Y904</accession>
<dbReference type="Proteomes" id="UP000199308">
    <property type="component" value="Unassembled WGS sequence"/>
</dbReference>
<dbReference type="OrthoDB" id="5591863at2"/>
<feature type="signal peptide" evidence="1">
    <location>
        <begin position="1"/>
        <end position="19"/>
    </location>
</feature>
<protein>
    <recommendedName>
        <fullName evidence="4">Outer membrane protein beta-barrel domain-containing protein</fullName>
    </recommendedName>
</protein>
<evidence type="ECO:0000313" key="3">
    <source>
        <dbReference type="Proteomes" id="UP000199308"/>
    </source>
</evidence>
<name>A0A1H9Y904_THASX</name>
<sequence>MKYLPLFLAALTLATTLQAEEQDSSFEITPFIGYRFGGSFDDTLADTGVDVDEDLSYGLVFAWDYDPKRQGELLLSHFEGATLNGNGTVSSIGDIAITYLHIGGNVPLSDGNFKNYISGGLGLSHFSPKNEIYANETKFSLNVGFNSRYYFTDNISWYGGVRAYATFFNSDSALFCNGGNCNIFISSDLWIQSELTTGIGFKF</sequence>
<dbReference type="SUPFAM" id="SSF56925">
    <property type="entry name" value="OMPA-like"/>
    <property type="match status" value="1"/>
</dbReference>
<dbReference type="InterPro" id="IPR011250">
    <property type="entry name" value="OMP/PagP_B-barrel"/>
</dbReference>
<dbReference type="EMBL" id="FOHK01000001">
    <property type="protein sequence ID" value="SES65425.1"/>
    <property type="molecule type" value="Genomic_DNA"/>
</dbReference>
<dbReference type="RefSeq" id="WP_093326792.1">
    <property type="nucleotide sequence ID" value="NZ_AP027363.1"/>
</dbReference>
<dbReference type="AlphaFoldDB" id="A0A1H9Y904"/>
<evidence type="ECO:0000313" key="2">
    <source>
        <dbReference type="EMBL" id="SES65425.1"/>
    </source>
</evidence>
<keyword evidence="1" id="KW-0732">Signal</keyword>
<dbReference type="Gene3D" id="2.40.160.20">
    <property type="match status" value="1"/>
</dbReference>
<evidence type="ECO:0008006" key="4">
    <source>
        <dbReference type="Google" id="ProtNLM"/>
    </source>
</evidence>
<evidence type="ECO:0000256" key="1">
    <source>
        <dbReference type="SAM" id="SignalP"/>
    </source>
</evidence>
<proteinExistence type="predicted"/>
<organism evidence="2 3">
    <name type="scientific">Thalassotalea agarivorans</name>
    <name type="common">Thalassomonas agarivorans</name>
    <dbReference type="NCBI Taxonomy" id="349064"/>
    <lineage>
        <taxon>Bacteria</taxon>
        <taxon>Pseudomonadati</taxon>
        <taxon>Pseudomonadota</taxon>
        <taxon>Gammaproteobacteria</taxon>
        <taxon>Alteromonadales</taxon>
        <taxon>Colwelliaceae</taxon>
        <taxon>Thalassotalea</taxon>
    </lineage>
</organism>
<feature type="chain" id="PRO_5011548769" description="Outer membrane protein beta-barrel domain-containing protein" evidence="1">
    <location>
        <begin position="20"/>
        <end position="203"/>
    </location>
</feature>
<keyword evidence="3" id="KW-1185">Reference proteome</keyword>
<gene>
    <name evidence="2" type="ORF">SAMN05660429_00130</name>
</gene>